<feature type="chain" id="PRO_5022815363" evidence="1">
    <location>
        <begin position="23"/>
        <end position="157"/>
    </location>
</feature>
<gene>
    <name evidence="2" type="ORF">FQV27_15330</name>
</gene>
<evidence type="ECO:0000313" key="3">
    <source>
        <dbReference type="Proteomes" id="UP000321562"/>
    </source>
</evidence>
<evidence type="ECO:0000313" key="2">
    <source>
        <dbReference type="EMBL" id="TXB67469.1"/>
    </source>
</evidence>
<organism evidence="2 3">
    <name type="scientific">Paracoccus aurantiacus</name>
    <dbReference type="NCBI Taxonomy" id="2599412"/>
    <lineage>
        <taxon>Bacteria</taxon>
        <taxon>Pseudomonadati</taxon>
        <taxon>Pseudomonadota</taxon>
        <taxon>Alphaproteobacteria</taxon>
        <taxon>Rhodobacterales</taxon>
        <taxon>Paracoccaceae</taxon>
        <taxon>Paracoccus</taxon>
    </lineage>
</organism>
<feature type="signal peptide" evidence="1">
    <location>
        <begin position="1"/>
        <end position="22"/>
    </location>
</feature>
<name>A0A5C6S0F5_9RHOB</name>
<comment type="caution">
    <text evidence="2">The sequence shown here is derived from an EMBL/GenBank/DDBJ whole genome shotgun (WGS) entry which is preliminary data.</text>
</comment>
<dbReference type="RefSeq" id="WP_147100188.1">
    <property type="nucleotide sequence ID" value="NZ_JBHUFH010000010.1"/>
</dbReference>
<evidence type="ECO:0000256" key="1">
    <source>
        <dbReference type="SAM" id="SignalP"/>
    </source>
</evidence>
<keyword evidence="3" id="KW-1185">Reference proteome</keyword>
<protein>
    <submittedName>
        <fullName evidence="2">Uncharacterized protein</fullName>
    </submittedName>
</protein>
<proteinExistence type="predicted"/>
<reference evidence="2 3" key="1">
    <citation type="submission" date="2019-08" db="EMBL/GenBank/DDBJ databases">
        <authorList>
            <person name="Ye J."/>
        </authorList>
    </citation>
    <scope>NUCLEOTIDE SEQUENCE [LARGE SCALE GENOMIC DNA]</scope>
    <source>
        <strain evidence="2 3">TK008</strain>
    </source>
</reference>
<dbReference type="Proteomes" id="UP000321562">
    <property type="component" value="Unassembled WGS sequence"/>
</dbReference>
<keyword evidence="1" id="KW-0732">Signal</keyword>
<dbReference type="EMBL" id="VOPL01000007">
    <property type="protein sequence ID" value="TXB67469.1"/>
    <property type="molecule type" value="Genomic_DNA"/>
</dbReference>
<dbReference type="AlphaFoldDB" id="A0A5C6S0F5"/>
<accession>A0A5C6S0F5</accession>
<dbReference type="OrthoDB" id="9835421at2"/>
<sequence>MRKTKSAFLIAFSYLLANPVHAWDRVNSTMNSAFYEAGSGDVTILIGCYPGSAEIQFTIKSGRPFLTGKEQPRTIAFVIDGVRFASGLSDYLTGQEESWISGTFPFGRHAAVFAGGNSMTVIDATGRNDETFLTVDLKGSSSAIKKLLQTCPAAAGR</sequence>